<evidence type="ECO:0000313" key="2">
    <source>
        <dbReference type="Proteomes" id="UP001596098"/>
    </source>
</evidence>
<accession>A0ABW1QYW4</accession>
<protein>
    <recommendedName>
        <fullName evidence="3">Molecular chaperone DnaJ</fullName>
    </recommendedName>
</protein>
<evidence type="ECO:0008006" key="3">
    <source>
        <dbReference type="Google" id="ProtNLM"/>
    </source>
</evidence>
<comment type="caution">
    <text evidence="1">The sequence shown here is derived from an EMBL/GenBank/DDBJ whole genome shotgun (WGS) entry which is preliminary data.</text>
</comment>
<organism evidence="1 2">
    <name type="scientific">Nocardioides yefusunii</name>
    <dbReference type="NCBI Taxonomy" id="2500546"/>
    <lineage>
        <taxon>Bacteria</taxon>
        <taxon>Bacillati</taxon>
        <taxon>Actinomycetota</taxon>
        <taxon>Actinomycetes</taxon>
        <taxon>Propionibacteriales</taxon>
        <taxon>Nocardioidaceae</taxon>
        <taxon>Nocardioides</taxon>
    </lineage>
</organism>
<feature type="non-terminal residue" evidence="1">
    <location>
        <position position="398"/>
    </location>
</feature>
<keyword evidence="2" id="KW-1185">Reference proteome</keyword>
<dbReference type="RefSeq" id="WP_128219213.1">
    <property type="nucleotide sequence ID" value="NZ_CP034929.1"/>
</dbReference>
<name>A0ABW1QYW4_9ACTN</name>
<sequence length="398" mass="44276">MQDLKAMVQRDLDRLKDAFLDLDRIQRLTAELVSDYARLLPDRARSSSLVPRHTQLETRAHGLVEEYLNLVTQYEDVEALRPPRLQEAGSSYHRLAEQLEQAAGDLERFLDGAQSELSKVGDLKSSYASTQAQAVAALDRAHAAWQHLRDVDGLESPDADLAFARARVAARAAQAWTPQQPITVLEDAVRLTVENADACVEAAQAFPAQVTRLRTRASSLRTRLAGVEHRTETREENMAALRREFAYGNWDDIQLTLQDDPVAGARDAIARLEQAVVVEDWAAASQARDDAESELRKAEALVDAPRRRLEELRMFRADPEARASRARFALRDAQLLVTSGDPARLRTFGPQLDAQLARIDTALAGLVGRNPDFRACLRDLDAVEEAVAGIVARYRSAR</sequence>
<dbReference type="Proteomes" id="UP001596098">
    <property type="component" value="Unassembled WGS sequence"/>
</dbReference>
<proteinExistence type="predicted"/>
<reference evidence="2" key="1">
    <citation type="journal article" date="2019" name="Int. J. Syst. Evol. Microbiol.">
        <title>The Global Catalogue of Microorganisms (GCM) 10K type strain sequencing project: providing services to taxonomists for standard genome sequencing and annotation.</title>
        <authorList>
            <consortium name="The Broad Institute Genomics Platform"/>
            <consortium name="The Broad Institute Genome Sequencing Center for Infectious Disease"/>
            <person name="Wu L."/>
            <person name="Ma J."/>
        </authorList>
    </citation>
    <scope>NUCLEOTIDE SEQUENCE [LARGE SCALE GENOMIC DNA]</scope>
    <source>
        <strain evidence="2">DFY28</strain>
    </source>
</reference>
<evidence type="ECO:0000313" key="1">
    <source>
        <dbReference type="EMBL" id="MFC6154736.1"/>
    </source>
</evidence>
<dbReference type="EMBL" id="JBHSQI010000009">
    <property type="protein sequence ID" value="MFC6154736.1"/>
    <property type="molecule type" value="Genomic_DNA"/>
</dbReference>
<gene>
    <name evidence="1" type="ORF">ACFPWU_13790</name>
</gene>